<evidence type="ECO:0008006" key="3">
    <source>
        <dbReference type="Google" id="ProtNLM"/>
    </source>
</evidence>
<gene>
    <name evidence="1" type="ORF">NQ318_000725</name>
</gene>
<dbReference type="GO" id="GO:0003676">
    <property type="term" value="F:nucleic acid binding"/>
    <property type="evidence" value="ECO:0007669"/>
    <property type="project" value="InterPro"/>
</dbReference>
<dbReference type="AlphaFoldDB" id="A0AAV8XSV4"/>
<accession>A0AAV8XSV4</accession>
<feature type="non-terminal residue" evidence="1">
    <location>
        <position position="1"/>
    </location>
</feature>
<dbReference type="PANTHER" id="PTHR47326">
    <property type="entry name" value="TRANSPOSABLE ELEMENT TC3 TRANSPOSASE-LIKE PROTEIN"/>
    <property type="match status" value="1"/>
</dbReference>
<dbReference type="PANTHER" id="PTHR47326:SF1">
    <property type="entry name" value="HTH PSQ-TYPE DOMAIN-CONTAINING PROTEIN"/>
    <property type="match status" value="1"/>
</dbReference>
<organism evidence="1 2">
    <name type="scientific">Aromia moschata</name>
    <dbReference type="NCBI Taxonomy" id="1265417"/>
    <lineage>
        <taxon>Eukaryota</taxon>
        <taxon>Metazoa</taxon>
        <taxon>Ecdysozoa</taxon>
        <taxon>Arthropoda</taxon>
        <taxon>Hexapoda</taxon>
        <taxon>Insecta</taxon>
        <taxon>Pterygota</taxon>
        <taxon>Neoptera</taxon>
        <taxon>Endopterygota</taxon>
        <taxon>Coleoptera</taxon>
        <taxon>Polyphaga</taxon>
        <taxon>Cucujiformia</taxon>
        <taxon>Chrysomeloidea</taxon>
        <taxon>Cerambycidae</taxon>
        <taxon>Cerambycinae</taxon>
        <taxon>Callichromatini</taxon>
        <taxon>Aromia</taxon>
    </lineage>
</organism>
<protein>
    <recommendedName>
        <fullName evidence="3">HTH psq-type domain-containing protein</fullName>
    </recommendedName>
</protein>
<sequence length="148" mass="17355">SGRPRLQQEKITLDILLSVRENPIQSSKDLATSFDVSQQSVKKLFKREKLRPYKLKLVHELNEDDFDRRADFCEDVMERCNNNNNFARNILFSDKPTLNLNGVNRHNSRYWSSSKEAHTQNPLNFEQALLEDVLLIARPFFIDGNFEL</sequence>
<evidence type="ECO:0000313" key="1">
    <source>
        <dbReference type="EMBL" id="KAJ8942130.1"/>
    </source>
</evidence>
<comment type="caution">
    <text evidence="1">The sequence shown here is derived from an EMBL/GenBank/DDBJ whole genome shotgun (WGS) entry which is preliminary data.</text>
</comment>
<proteinExistence type="predicted"/>
<dbReference type="EMBL" id="JAPWTK010000342">
    <property type="protein sequence ID" value="KAJ8942130.1"/>
    <property type="molecule type" value="Genomic_DNA"/>
</dbReference>
<keyword evidence="2" id="KW-1185">Reference proteome</keyword>
<dbReference type="Gene3D" id="3.30.420.10">
    <property type="entry name" value="Ribonuclease H-like superfamily/Ribonuclease H"/>
    <property type="match status" value="1"/>
</dbReference>
<dbReference type="InterPro" id="IPR036397">
    <property type="entry name" value="RNaseH_sf"/>
</dbReference>
<evidence type="ECO:0000313" key="2">
    <source>
        <dbReference type="Proteomes" id="UP001162162"/>
    </source>
</evidence>
<name>A0AAV8XSV4_9CUCU</name>
<dbReference type="Proteomes" id="UP001162162">
    <property type="component" value="Unassembled WGS sequence"/>
</dbReference>
<reference evidence="1" key="1">
    <citation type="journal article" date="2023" name="Insect Mol. Biol.">
        <title>Genome sequencing provides insights into the evolution of gene families encoding plant cell wall-degrading enzymes in longhorned beetles.</title>
        <authorList>
            <person name="Shin N.R."/>
            <person name="Okamura Y."/>
            <person name="Kirsch R."/>
            <person name="Pauchet Y."/>
        </authorList>
    </citation>
    <scope>NUCLEOTIDE SEQUENCE</scope>
    <source>
        <strain evidence="1">AMC_N1</strain>
    </source>
</reference>